<dbReference type="EMBL" id="JAAMFL010000002">
    <property type="protein sequence ID" value="MBS9337131.1"/>
    <property type="molecule type" value="Genomic_DNA"/>
</dbReference>
<protein>
    <submittedName>
        <fullName evidence="1">Uncharacterized protein</fullName>
    </submittedName>
</protein>
<comment type="caution">
    <text evidence="1">The sequence shown here is derived from an EMBL/GenBank/DDBJ whole genome shotgun (WGS) entry which is preliminary data.</text>
</comment>
<sequence length="52" mass="5839">MLTYLVTGSISGIGFTNKLNAAIEDLQNQDHEIINIKYAQSIRRVSALILYK</sequence>
<gene>
    <name evidence="1" type="ORF">G6R30_01450</name>
</gene>
<dbReference type="Proteomes" id="UP001519503">
    <property type="component" value="Unassembled WGS sequence"/>
</dbReference>
<dbReference type="RefSeq" id="WP_213820759.1">
    <property type="nucleotide sequence ID" value="NZ_JAAMFL010000002.1"/>
</dbReference>
<accession>A0ABS5QVB1</accession>
<proteinExistence type="predicted"/>
<organism evidence="1 2">
    <name type="scientific">Fructobacillus parabroussonetiae</name>
    <dbReference type="NCBI Taxonomy" id="2713174"/>
    <lineage>
        <taxon>Bacteria</taxon>
        <taxon>Bacillati</taxon>
        <taxon>Bacillota</taxon>
        <taxon>Bacilli</taxon>
        <taxon>Lactobacillales</taxon>
        <taxon>Lactobacillaceae</taxon>
        <taxon>Fructobacillus</taxon>
    </lineage>
</organism>
<name>A0ABS5QVB1_9LACO</name>
<reference evidence="1 2" key="1">
    <citation type="submission" date="2020-02" db="EMBL/GenBank/DDBJ databases">
        <title>Fructobacillus sp. isolated from paper mulberry of Taiwan.</title>
        <authorList>
            <person name="Lin S.-T."/>
        </authorList>
    </citation>
    <scope>NUCLEOTIDE SEQUENCE [LARGE SCALE GENOMIC DNA]</scope>
    <source>
        <strain evidence="1 2">S1-1</strain>
    </source>
</reference>
<keyword evidence="2" id="KW-1185">Reference proteome</keyword>
<evidence type="ECO:0000313" key="2">
    <source>
        <dbReference type="Proteomes" id="UP001519503"/>
    </source>
</evidence>
<evidence type="ECO:0000313" key="1">
    <source>
        <dbReference type="EMBL" id="MBS9337131.1"/>
    </source>
</evidence>